<dbReference type="Pfam" id="PF00017">
    <property type="entry name" value="SH2"/>
    <property type="match status" value="1"/>
</dbReference>
<dbReference type="PANTHER" id="PTHR10872:SF3">
    <property type="entry name" value="SH2B ADAPTER PROTEIN 1"/>
    <property type="match status" value="1"/>
</dbReference>
<reference evidence="7" key="2">
    <citation type="submission" date="2025-09" db="UniProtKB">
        <authorList>
            <consortium name="Ensembl"/>
        </authorList>
    </citation>
    <scope>IDENTIFICATION</scope>
</reference>
<evidence type="ECO:0000256" key="1">
    <source>
        <dbReference type="ARBA" id="ARBA00010220"/>
    </source>
</evidence>
<dbReference type="Pfam" id="PF08916">
    <property type="entry name" value="Phe_ZIP"/>
    <property type="match status" value="1"/>
</dbReference>
<keyword evidence="8" id="KW-1185">Reference proteome</keyword>
<feature type="domain" description="SH2" evidence="6">
    <location>
        <begin position="653"/>
        <end position="745"/>
    </location>
</feature>
<dbReference type="Proteomes" id="UP001108240">
    <property type="component" value="Unplaced"/>
</dbReference>
<organism evidence="7 8">
    <name type="scientific">Cyprinus carpio carpio</name>
    <dbReference type="NCBI Taxonomy" id="630221"/>
    <lineage>
        <taxon>Eukaryota</taxon>
        <taxon>Metazoa</taxon>
        <taxon>Chordata</taxon>
        <taxon>Craniata</taxon>
        <taxon>Vertebrata</taxon>
        <taxon>Euteleostomi</taxon>
        <taxon>Actinopterygii</taxon>
        <taxon>Neopterygii</taxon>
        <taxon>Teleostei</taxon>
        <taxon>Ostariophysi</taxon>
        <taxon>Cypriniformes</taxon>
        <taxon>Cyprinidae</taxon>
        <taxon>Cyprininae</taxon>
        <taxon>Cyprinus</taxon>
    </lineage>
</organism>
<accession>A0A8C1E5T9</accession>
<dbReference type="GO" id="GO:0005886">
    <property type="term" value="C:plasma membrane"/>
    <property type="evidence" value="ECO:0007669"/>
    <property type="project" value="TreeGrafter"/>
</dbReference>
<dbReference type="Ensembl" id="ENSCCRT00000078491.2">
    <property type="protein sequence ID" value="ENSCCRP00000072428.2"/>
    <property type="gene ID" value="ENSCCRG00000039102.2"/>
</dbReference>
<dbReference type="Gene3D" id="6.10.140.110">
    <property type="match status" value="1"/>
</dbReference>
<dbReference type="InterPro" id="IPR011993">
    <property type="entry name" value="PH-like_dom_sf"/>
</dbReference>
<dbReference type="InterPro" id="IPR015012">
    <property type="entry name" value="Phe_ZIP"/>
</dbReference>
<dbReference type="PANTHER" id="PTHR10872">
    <property type="entry name" value="SH2B ADAPTER PROTEIN"/>
    <property type="match status" value="1"/>
</dbReference>
<dbReference type="PRINTS" id="PR00401">
    <property type="entry name" value="SH2DOMAIN"/>
</dbReference>
<evidence type="ECO:0000313" key="7">
    <source>
        <dbReference type="Ensembl" id="ENSCCRP00000072428.2"/>
    </source>
</evidence>
<dbReference type="SUPFAM" id="SSF50729">
    <property type="entry name" value="PH domain-like"/>
    <property type="match status" value="1"/>
</dbReference>
<dbReference type="SUPFAM" id="SSF109805">
    <property type="entry name" value="Phenylalanine zipper"/>
    <property type="match status" value="1"/>
</dbReference>
<feature type="compositionally biased region" description="Low complexity" evidence="5">
    <location>
        <begin position="322"/>
        <end position="358"/>
    </location>
</feature>
<dbReference type="InterPro" id="IPR000980">
    <property type="entry name" value="SH2"/>
</dbReference>
<feature type="compositionally biased region" description="Polar residues" evidence="5">
    <location>
        <begin position="225"/>
        <end position="246"/>
    </location>
</feature>
<evidence type="ECO:0000256" key="5">
    <source>
        <dbReference type="SAM" id="MobiDB-lite"/>
    </source>
</evidence>
<dbReference type="Gene3D" id="2.30.29.30">
    <property type="entry name" value="Pleckstrin-homology domain (PH domain)/Phosphotyrosine-binding domain (PTB)"/>
    <property type="match status" value="1"/>
</dbReference>
<dbReference type="GO" id="GO:0005068">
    <property type="term" value="F:transmembrane receptor protein tyrosine kinase adaptor activity"/>
    <property type="evidence" value="ECO:0007669"/>
    <property type="project" value="TreeGrafter"/>
</dbReference>
<feature type="compositionally biased region" description="Basic residues" evidence="5">
    <location>
        <begin position="363"/>
        <end position="376"/>
    </location>
</feature>
<proteinExistence type="inferred from homology"/>
<dbReference type="AlphaFoldDB" id="A0A8C1E5T9"/>
<dbReference type="FunFam" id="3.30.505.10:FF:000008">
    <property type="entry name" value="SH2B adapter protein 1 isoform 2"/>
    <property type="match status" value="1"/>
</dbReference>
<dbReference type="InterPro" id="IPR036860">
    <property type="entry name" value="SH2_dom_sf"/>
</dbReference>
<feature type="region of interest" description="Disordered" evidence="5">
    <location>
        <begin position="282"/>
        <end position="376"/>
    </location>
</feature>
<dbReference type="PROSITE" id="PS50001">
    <property type="entry name" value="SH2"/>
    <property type="match status" value="1"/>
</dbReference>
<feature type="compositionally biased region" description="Polar residues" evidence="5">
    <location>
        <begin position="282"/>
        <end position="321"/>
    </location>
</feature>
<comment type="similarity">
    <text evidence="1">Belongs to the SH2B adapter family.</text>
</comment>
<dbReference type="InterPro" id="IPR036290">
    <property type="entry name" value="Phe_ZIP_sf"/>
</dbReference>
<dbReference type="GO" id="GO:0035556">
    <property type="term" value="P:intracellular signal transduction"/>
    <property type="evidence" value="ECO:0007669"/>
    <property type="project" value="TreeGrafter"/>
</dbReference>
<keyword evidence="2" id="KW-0597">Phosphoprotein</keyword>
<dbReference type="InterPro" id="IPR030523">
    <property type="entry name" value="SH2B"/>
</dbReference>
<name>A0A8C1E5T9_CYPCA</name>
<dbReference type="GeneTree" id="ENSGT00950000183191"/>
<evidence type="ECO:0000259" key="6">
    <source>
        <dbReference type="PROSITE" id="PS50001"/>
    </source>
</evidence>
<evidence type="ECO:0000256" key="4">
    <source>
        <dbReference type="PROSITE-ProRule" id="PRU00191"/>
    </source>
</evidence>
<dbReference type="SUPFAM" id="SSF55550">
    <property type="entry name" value="SH2 domain"/>
    <property type="match status" value="1"/>
</dbReference>
<evidence type="ECO:0000256" key="2">
    <source>
        <dbReference type="ARBA" id="ARBA00022553"/>
    </source>
</evidence>
<evidence type="ECO:0000313" key="8">
    <source>
        <dbReference type="Proteomes" id="UP001108240"/>
    </source>
</evidence>
<dbReference type="SMART" id="SM00252">
    <property type="entry name" value="SH2"/>
    <property type="match status" value="1"/>
</dbReference>
<evidence type="ECO:0000256" key="3">
    <source>
        <dbReference type="ARBA" id="ARBA00022999"/>
    </source>
</evidence>
<dbReference type="Gene3D" id="3.30.505.10">
    <property type="entry name" value="SH2 domain"/>
    <property type="match status" value="1"/>
</dbReference>
<sequence length="787" mass="85846">QPLSSLSETPLPSPSPCLCWTEFWELYARVAAGVFAQHFQALLQENPHYSPDSATAFCRCFTDRSVRHFESEPEGTVSKEGTVSWVTQSDVTSLEEDAASLSLLPTEASTPCTRTHTRAVPKPALTQEGRGSKQFQSAGTFQDLYAHTPILPPSYSSSCSSSMGGNNGRREDRGIAVKYNQPGYKDLEEEEDSCVGPVAGEEVEADVVARYNEGEGDMTSERADLSQTPTCPNPSGTPANSGSKCNGRSIGGHSKNKLKKWFSLRTMGRSIRESVQGILHWSSSSSDAPQNCSSANSAPLPSSYGYTTGLQDGKRNSGSQGVPTSLPVSLDVPLSLPHSSSSTLPPSSSSSITSLSLSEAHNCRRSNSKKEKKLRLSRSLAPNLFTTAPTSSAVSSSPLPPSSFSATRKMGRLVREGGVTMCSSSEEFASNHGFPGFSFGLLHHPTAMEGVAGGRGMHWHKCHLVLIERDKDGGLEYFLEFYIPPKSSNPRMMVPCCSIVDVRSTTATEMPDKENTLLLQLEGQVQYVIETRHAFQIRAWIREIRNTIFLSEKEDVEGVCGSALTNLSSTPEFNDHLSQVCYGGVGGSPQLEPLPPELPPHAPLDESDSRLLGGGGASLSTPFVETLDSTGSFLFSEGSVSETVEHRLSECQWFHGSLSRLKAAQLVMAGGMASHGVFLVRQSETQHGQYVLTLNFQGKAKHLLFSFNEDGQCRVKHLWFQSIFDMLEHFRVHPIPFKSRCASDVTLIGFVRATNVRKQGMEGPFIMLSRFLDQRHSYHINTQQTKQ</sequence>
<protein>
    <recommendedName>
        <fullName evidence="6">SH2 domain-containing protein</fullName>
    </recommendedName>
</protein>
<feature type="region of interest" description="Disordered" evidence="5">
    <location>
        <begin position="216"/>
        <end position="252"/>
    </location>
</feature>
<keyword evidence="3 4" id="KW-0727">SH2 domain</keyword>
<reference evidence="7" key="1">
    <citation type="submission" date="2025-08" db="UniProtKB">
        <authorList>
            <consortium name="Ensembl"/>
        </authorList>
    </citation>
    <scope>IDENTIFICATION</scope>
</reference>
<feature type="region of interest" description="Disordered" evidence="5">
    <location>
        <begin position="387"/>
        <end position="406"/>
    </location>
</feature>